<reference evidence="2" key="1">
    <citation type="submission" date="2014-04" db="EMBL/GenBank/DDBJ databases">
        <title>Evolutionary Origins and Diversification of the Mycorrhizal Mutualists.</title>
        <authorList>
            <consortium name="DOE Joint Genome Institute"/>
            <consortium name="Mycorrhizal Genomics Consortium"/>
            <person name="Kohler A."/>
            <person name="Kuo A."/>
            <person name="Nagy L.G."/>
            <person name="Floudas D."/>
            <person name="Copeland A."/>
            <person name="Barry K.W."/>
            <person name="Cichocki N."/>
            <person name="Veneault-Fourrey C."/>
            <person name="LaButti K."/>
            <person name="Lindquist E.A."/>
            <person name="Lipzen A."/>
            <person name="Lundell T."/>
            <person name="Morin E."/>
            <person name="Murat C."/>
            <person name="Riley R."/>
            <person name="Ohm R."/>
            <person name="Sun H."/>
            <person name="Tunlid A."/>
            <person name="Henrissat B."/>
            <person name="Grigoriev I.V."/>
            <person name="Hibbett D.S."/>
            <person name="Martin F."/>
        </authorList>
    </citation>
    <scope>NUCLEOTIDE SEQUENCE [LARGE SCALE GENOMIC DNA]</scope>
    <source>
        <strain evidence="2">FD-334 SS-4</strain>
    </source>
</reference>
<organism evidence="1 2">
    <name type="scientific">Hypholoma sublateritium (strain FD-334 SS-4)</name>
    <dbReference type="NCBI Taxonomy" id="945553"/>
    <lineage>
        <taxon>Eukaryota</taxon>
        <taxon>Fungi</taxon>
        <taxon>Dikarya</taxon>
        <taxon>Basidiomycota</taxon>
        <taxon>Agaricomycotina</taxon>
        <taxon>Agaricomycetes</taxon>
        <taxon>Agaricomycetidae</taxon>
        <taxon>Agaricales</taxon>
        <taxon>Agaricineae</taxon>
        <taxon>Strophariaceae</taxon>
        <taxon>Hypholoma</taxon>
    </lineage>
</organism>
<dbReference type="EMBL" id="KN817519">
    <property type="protein sequence ID" value="KJA29432.1"/>
    <property type="molecule type" value="Genomic_DNA"/>
</dbReference>
<gene>
    <name evidence="1" type="ORF">HYPSUDRAFT_518476</name>
</gene>
<protein>
    <submittedName>
        <fullName evidence="1">Uncharacterized protein</fullName>
    </submittedName>
</protein>
<keyword evidence="2" id="KW-1185">Reference proteome</keyword>
<dbReference type="AlphaFoldDB" id="A0A0D2LMW9"/>
<name>A0A0D2LMW9_HYPSF</name>
<proteinExistence type="predicted"/>
<accession>A0A0D2LMW9</accession>
<evidence type="ECO:0000313" key="2">
    <source>
        <dbReference type="Proteomes" id="UP000054270"/>
    </source>
</evidence>
<sequence length="177" mass="20458">MTLLQYNHDAASWRDRESTAYLPIIFEYTGILSHGRNILRGQHVQLLRRCIMIVIGQAIEQFERLRSTQRQNEAAGTITCMVHTMPPLLGGGHGFGRPRRTNEIPDLEIRVLYSEIVEGGREFDRVDDIAMLDVYDCQWIWRLDCNAKWWVNNSICNPPSDHGLGLRRARLEPSLAW</sequence>
<evidence type="ECO:0000313" key="1">
    <source>
        <dbReference type="EMBL" id="KJA29432.1"/>
    </source>
</evidence>
<dbReference type="Proteomes" id="UP000054270">
    <property type="component" value="Unassembled WGS sequence"/>
</dbReference>